<protein>
    <submittedName>
        <fullName evidence="1">Kinetochore Sim4 complex subunit FTA2-domain-containing protein</fullName>
    </submittedName>
</protein>
<proteinExistence type="predicted"/>
<dbReference type="Proteomes" id="UP001278766">
    <property type="component" value="Unassembled WGS sequence"/>
</dbReference>
<organism evidence="1 2">
    <name type="scientific">Chaetomium fimeti</name>
    <dbReference type="NCBI Taxonomy" id="1854472"/>
    <lineage>
        <taxon>Eukaryota</taxon>
        <taxon>Fungi</taxon>
        <taxon>Dikarya</taxon>
        <taxon>Ascomycota</taxon>
        <taxon>Pezizomycotina</taxon>
        <taxon>Sordariomycetes</taxon>
        <taxon>Sordariomycetidae</taxon>
        <taxon>Sordariales</taxon>
        <taxon>Chaetomiaceae</taxon>
        <taxon>Chaetomium</taxon>
    </lineage>
</organism>
<dbReference type="GeneID" id="87841553"/>
<gene>
    <name evidence="1" type="ORF">B0H64DRAFT_408027</name>
</gene>
<keyword evidence="2" id="KW-1185">Reference proteome</keyword>
<evidence type="ECO:0000313" key="1">
    <source>
        <dbReference type="EMBL" id="KAK3291783.1"/>
    </source>
</evidence>
<name>A0AAE0LNL3_9PEZI</name>
<dbReference type="Pfam" id="PF13095">
    <property type="entry name" value="FTA2"/>
    <property type="match status" value="1"/>
</dbReference>
<dbReference type="InterPro" id="IPR025213">
    <property type="entry name" value="Sim4_Fta2"/>
</dbReference>
<evidence type="ECO:0000313" key="2">
    <source>
        <dbReference type="Proteomes" id="UP001278766"/>
    </source>
</evidence>
<reference evidence="1" key="1">
    <citation type="journal article" date="2023" name="Mol. Phylogenet. Evol.">
        <title>Genome-scale phylogeny and comparative genomics of the fungal order Sordariales.</title>
        <authorList>
            <person name="Hensen N."/>
            <person name="Bonometti L."/>
            <person name="Westerberg I."/>
            <person name="Brannstrom I.O."/>
            <person name="Guillou S."/>
            <person name="Cros-Aarteil S."/>
            <person name="Calhoun S."/>
            <person name="Haridas S."/>
            <person name="Kuo A."/>
            <person name="Mondo S."/>
            <person name="Pangilinan J."/>
            <person name="Riley R."/>
            <person name="LaButti K."/>
            <person name="Andreopoulos B."/>
            <person name="Lipzen A."/>
            <person name="Chen C."/>
            <person name="Yan M."/>
            <person name="Daum C."/>
            <person name="Ng V."/>
            <person name="Clum A."/>
            <person name="Steindorff A."/>
            <person name="Ohm R.A."/>
            <person name="Martin F."/>
            <person name="Silar P."/>
            <person name="Natvig D.O."/>
            <person name="Lalanne C."/>
            <person name="Gautier V."/>
            <person name="Ament-Velasquez S.L."/>
            <person name="Kruys A."/>
            <person name="Hutchinson M.I."/>
            <person name="Powell A.J."/>
            <person name="Barry K."/>
            <person name="Miller A.N."/>
            <person name="Grigoriev I.V."/>
            <person name="Debuchy R."/>
            <person name="Gladieux P."/>
            <person name="Hiltunen Thoren M."/>
            <person name="Johannesson H."/>
        </authorList>
    </citation>
    <scope>NUCLEOTIDE SEQUENCE</scope>
    <source>
        <strain evidence="1">CBS 168.71</strain>
    </source>
</reference>
<comment type="caution">
    <text evidence="1">The sequence shown here is derived from an EMBL/GenBank/DDBJ whole genome shotgun (WGS) entry which is preliminary data.</text>
</comment>
<dbReference type="EMBL" id="JAUEPN010000008">
    <property type="protein sequence ID" value="KAK3291783.1"/>
    <property type="molecule type" value="Genomic_DNA"/>
</dbReference>
<accession>A0AAE0LNL3</accession>
<reference evidence="1" key="2">
    <citation type="submission" date="2023-06" db="EMBL/GenBank/DDBJ databases">
        <authorList>
            <consortium name="Lawrence Berkeley National Laboratory"/>
            <person name="Haridas S."/>
            <person name="Hensen N."/>
            <person name="Bonometti L."/>
            <person name="Westerberg I."/>
            <person name="Brannstrom I.O."/>
            <person name="Guillou S."/>
            <person name="Cros-Aarteil S."/>
            <person name="Calhoun S."/>
            <person name="Kuo A."/>
            <person name="Mondo S."/>
            <person name="Pangilinan J."/>
            <person name="Riley R."/>
            <person name="Labutti K."/>
            <person name="Andreopoulos B."/>
            <person name="Lipzen A."/>
            <person name="Chen C."/>
            <person name="Yanf M."/>
            <person name="Daum C."/>
            <person name="Ng V."/>
            <person name="Clum A."/>
            <person name="Steindorff A."/>
            <person name="Ohm R."/>
            <person name="Martin F."/>
            <person name="Silar P."/>
            <person name="Natvig D."/>
            <person name="Lalanne C."/>
            <person name="Gautier V."/>
            <person name="Ament-Velasquez S.L."/>
            <person name="Kruys A."/>
            <person name="Hutchinson M.I."/>
            <person name="Powell A.J."/>
            <person name="Barry K."/>
            <person name="Miller A.N."/>
            <person name="Grigoriev I.V."/>
            <person name="Debuchy R."/>
            <person name="Gladieux P."/>
            <person name="Thoren M.H."/>
            <person name="Johannesson H."/>
        </authorList>
    </citation>
    <scope>NUCLEOTIDE SEQUENCE</scope>
    <source>
        <strain evidence="1">CBS 168.71</strain>
    </source>
</reference>
<dbReference type="RefSeq" id="XP_062655297.1">
    <property type="nucleotide sequence ID" value="XM_062804605.1"/>
</dbReference>
<sequence length="318" mass="36290">MSLPPSPRLPKPLPQVPGPKLVPFTRTAHAVIQFVKELGSPGQDGRVWEVTIKGKPYALKMFMFCPTDYLRDDLAGHLVRDLSSPRFYTDYFDPFSCECRAYGRLKEENREHLAVRSHGYLLLTPAQELEITRSIAGSEPSRSNIWDRSEEHQHLPIQAIVKDLAESQEPFTAKQVPDMWADLKELHELGILVRDIRIFNYLGGKLIDFSRSWSTPHPGYAALYWADEGEERSGDAHGLNKAVIEWGIGNHWDWDEVVIPDEMVNCASGRGPNQYGVDPRLYNWLKWEKNPVAASAFLEEHVLEKPVDNGEYLRTWGV</sequence>
<dbReference type="AlphaFoldDB" id="A0AAE0LNL3"/>